<feature type="transmembrane region" description="Helical" evidence="8">
    <location>
        <begin position="234"/>
        <end position="252"/>
    </location>
</feature>
<evidence type="ECO:0000256" key="4">
    <source>
        <dbReference type="ARBA" id="ARBA00022679"/>
    </source>
</evidence>
<keyword evidence="7 8" id="KW-0472">Membrane</keyword>
<evidence type="ECO:0000259" key="9">
    <source>
        <dbReference type="Pfam" id="PF13231"/>
    </source>
</evidence>
<dbReference type="PANTHER" id="PTHR33908">
    <property type="entry name" value="MANNOSYLTRANSFERASE YKCB-RELATED"/>
    <property type="match status" value="1"/>
</dbReference>
<dbReference type="GO" id="GO:0009103">
    <property type="term" value="P:lipopolysaccharide biosynthetic process"/>
    <property type="evidence" value="ECO:0007669"/>
    <property type="project" value="UniProtKB-ARBA"/>
</dbReference>
<dbReference type="InterPro" id="IPR038731">
    <property type="entry name" value="RgtA/B/C-like"/>
</dbReference>
<comment type="subcellular location">
    <subcellularLocation>
        <location evidence="1">Cell membrane</location>
        <topology evidence="1">Multi-pass membrane protein</topology>
    </subcellularLocation>
</comment>
<evidence type="ECO:0000256" key="2">
    <source>
        <dbReference type="ARBA" id="ARBA00022475"/>
    </source>
</evidence>
<comment type="caution">
    <text evidence="10">The sequence shown here is derived from an EMBL/GenBank/DDBJ whole genome shotgun (WGS) entry which is preliminary data.</text>
</comment>
<feature type="transmembrane region" description="Helical" evidence="8">
    <location>
        <begin position="103"/>
        <end position="123"/>
    </location>
</feature>
<feature type="transmembrane region" description="Helical" evidence="8">
    <location>
        <begin position="129"/>
        <end position="152"/>
    </location>
</feature>
<evidence type="ECO:0000256" key="3">
    <source>
        <dbReference type="ARBA" id="ARBA00022676"/>
    </source>
</evidence>
<reference evidence="10 11" key="1">
    <citation type="journal article" date="2016" name="Nat. Commun.">
        <title>Thousands of microbial genomes shed light on interconnected biogeochemical processes in an aquifer system.</title>
        <authorList>
            <person name="Anantharaman K."/>
            <person name="Brown C.T."/>
            <person name="Hug L.A."/>
            <person name="Sharon I."/>
            <person name="Castelle C.J."/>
            <person name="Probst A.J."/>
            <person name="Thomas B.C."/>
            <person name="Singh A."/>
            <person name="Wilkins M.J."/>
            <person name="Karaoz U."/>
            <person name="Brodie E.L."/>
            <person name="Williams K.H."/>
            <person name="Hubbard S.S."/>
            <person name="Banfield J.F."/>
        </authorList>
    </citation>
    <scope>NUCLEOTIDE SEQUENCE [LARGE SCALE GENOMIC DNA]</scope>
</reference>
<sequence>MSLSKHGIIYILAGFAILALTGLFYNFSVIGTIGDETVLMSATLKMIAEKTLRPAYPTNYHMPIGTYIYLPFFILALAFLRFSGLFSSFDELKEFGILEYPKLLPVARFISAVLAIISIYLVYRICQKLFNNVLISLLASFLLATNMTFLVLAHFGKVWMPQIFVILLAFYFITDFYKKDEPKLKDYIVPAFLTGVSFGTHFIGVLVYLPFLAAHYFKNKNKRFYEIFLANKNLWLANLVLVLVMLAVFYLNPYGFINYASWSTSATADVLNQGTNLEGGKFDLWRGISAYAVFLFDYGHALTLIFLASLIPLFLRRRDLFFIPMSFIAGYYFVIGPLIASSARPAPVYAGPLIPFMAIIAAYGIHEFYQSGFISKKIKITAIFAVLIFSLYLPIMLDYAILRPSSVVEADSWIRNNIPSGSKIVNIGLTLPFNENRESIGDIKKYNPEFLTKRQNYMLSMDEENYPTPNYYILDTGIYKDGIPPEISGRGFDYVIISWHSGGYDSALNKAKSYGIQDKNLVRMFPSDATPDGFSDNIEAIRKPFFNLRKVTHNGPAVAIYKLPK</sequence>
<feature type="transmembrane region" description="Helical" evidence="8">
    <location>
        <begin position="64"/>
        <end position="82"/>
    </location>
</feature>
<evidence type="ECO:0000256" key="7">
    <source>
        <dbReference type="ARBA" id="ARBA00023136"/>
    </source>
</evidence>
<proteinExistence type="predicted"/>
<dbReference type="EMBL" id="MHMQ01000026">
    <property type="protein sequence ID" value="OGZ30093.1"/>
    <property type="molecule type" value="Genomic_DNA"/>
</dbReference>
<feature type="domain" description="Glycosyltransferase RgtA/B/C/D-like" evidence="9">
    <location>
        <begin position="106"/>
        <end position="247"/>
    </location>
</feature>
<keyword evidence="5 8" id="KW-0812">Transmembrane</keyword>
<dbReference type="InterPro" id="IPR050297">
    <property type="entry name" value="LipidA_mod_glycosyltrf_83"/>
</dbReference>
<keyword evidence="4" id="KW-0808">Transferase</keyword>
<feature type="transmembrane region" description="Helical" evidence="8">
    <location>
        <begin position="189"/>
        <end position="213"/>
    </location>
</feature>
<evidence type="ECO:0000256" key="6">
    <source>
        <dbReference type="ARBA" id="ARBA00022989"/>
    </source>
</evidence>
<evidence type="ECO:0000256" key="1">
    <source>
        <dbReference type="ARBA" id="ARBA00004651"/>
    </source>
</evidence>
<dbReference type="AlphaFoldDB" id="A0A1G2EWH3"/>
<gene>
    <name evidence="10" type="ORF">A2931_04270</name>
</gene>
<name>A0A1G2EWH3_9BACT</name>
<dbReference type="PANTHER" id="PTHR33908:SF11">
    <property type="entry name" value="MEMBRANE PROTEIN"/>
    <property type="match status" value="1"/>
</dbReference>
<dbReference type="Pfam" id="PF13231">
    <property type="entry name" value="PMT_2"/>
    <property type="match status" value="1"/>
</dbReference>
<feature type="transmembrane region" description="Helical" evidence="8">
    <location>
        <begin position="159"/>
        <end position="177"/>
    </location>
</feature>
<feature type="transmembrane region" description="Helical" evidence="8">
    <location>
        <begin position="320"/>
        <end position="340"/>
    </location>
</feature>
<keyword evidence="3" id="KW-0328">Glycosyltransferase</keyword>
<feature type="transmembrane region" description="Helical" evidence="8">
    <location>
        <begin position="7"/>
        <end position="27"/>
    </location>
</feature>
<feature type="transmembrane region" description="Helical" evidence="8">
    <location>
        <begin position="378"/>
        <end position="397"/>
    </location>
</feature>
<evidence type="ECO:0000256" key="5">
    <source>
        <dbReference type="ARBA" id="ARBA00022692"/>
    </source>
</evidence>
<keyword evidence="6 8" id="KW-1133">Transmembrane helix</keyword>
<accession>A0A1G2EWH3</accession>
<dbReference type="GO" id="GO:0016763">
    <property type="term" value="F:pentosyltransferase activity"/>
    <property type="evidence" value="ECO:0007669"/>
    <property type="project" value="TreeGrafter"/>
</dbReference>
<evidence type="ECO:0000313" key="10">
    <source>
        <dbReference type="EMBL" id="OGZ30093.1"/>
    </source>
</evidence>
<dbReference type="Proteomes" id="UP000177486">
    <property type="component" value="Unassembled WGS sequence"/>
</dbReference>
<protein>
    <recommendedName>
        <fullName evidence="9">Glycosyltransferase RgtA/B/C/D-like domain-containing protein</fullName>
    </recommendedName>
</protein>
<keyword evidence="2" id="KW-1003">Cell membrane</keyword>
<dbReference type="GO" id="GO:0005886">
    <property type="term" value="C:plasma membrane"/>
    <property type="evidence" value="ECO:0007669"/>
    <property type="project" value="UniProtKB-SubCell"/>
</dbReference>
<feature type="transmembrane region" description="Helical" evidence="8">
    <location>
        <begin position="288"/>
        <end position="308"/>
    </location>
</feature>
<feature type="transmembrane region" description="Helical" evidence="8">
    <location>
        <begin position="346"/>
        <end position="366"/>
    </location>
</feature>
<organism evidence="10 11">
    <name type="scientific">Candidatus Niyogibacteria bacterium RIFCSPLOWO2_01_FULL_45_48</name>
    <dbReference type="NCBI Taxonomy" id="1801724"/>
    <lineage>
        <taxon>Bacteria</taxon>
        <taxon>Candidatus Niyogiibacteriota</taxon>
    </lineage>
</organism>
<evidence type="ECO:0000256" key="8">
    <source>
        <dbReference type="SAM" id="Phobius"/>
    </source>
</evidence>
<evidence type="ECO:0000313" key="11">
    <source>
        <dbReference type="Proteomes" id="UP000177486"/>
    </source>
</evidence>